<dbReference type="Proteomes" id="UP000287563">
    <property type="component" value="Unassembled WGS sequence"/>
</dbReference>
<dbReference type="OrthoDB" id="6636823at2"/>
<dbReference type="InterPro" id="IPR025346">
    <property type="entry name" value="DUF4250"/>
</dbReference>
<keyword evidence="2" id="KW-1185">Reference proteome</keyword>
<evidence type="ECO:0000313" key="1">
    <source>
        <dbReference type="EMBL" id="RWX53381.1"/>
    </source>
</evidence>
<sequence length="62" mass="7209">MDVKKFDTMDPVMLMSIVNMKIRDEFGSLDSLVKYYDIDKDKLVARLANAGFDYLPDANQFR</sequence>
<dbReference type="AlphaFoldDB" id="A0A3S3R6A3"/>
<dbReference type="Pfam" id="PF14056">
    <property type="entry name" value="DUF4250"/>
    <property type="match status" value="1"/>
</dbReference>
<evidence type="ECO:0000313" key="2">
    <source>
        <dbReference type="Proteomes" id="UP000287563"/>
    </source>
</evidence>
<organism evidence="1 2">
    <name type="scientific">Photobacterium chitinilyticum</name>
    <dbReference type="NCBI Taxonomy" id="2485123"/>
    <lineage>
        <taxon>Bacteria</taxon>
        <taxon>Pseudomonadati</taxon>
        <taxon>Pseudomonadota</taxon>
        <taxon>Gammaproteobacteria</taxon>
        <taxon>Vibrionales</taxon>
        <taxon>Vibrionaceae</taxon>
        <taxon>Photobacterium</taxon>
    </lineage>
</organism>
<protein>
    <submittedName>
        <fullName evidence="1">DUF4250 domain-containing protein</fullName>
    </submittedName>
</protein>
<accession>A0A3S3R6A3</accession>
<dbReference type="RefSeq" id="WP_128786087.1">
    <property type="nucleotide sequence ID" value="NZ_JAKJSG010000030.1"/>
</dbReference>
<dbReference type="EMBL" id="RJLM01000015">
    <property type="protein sequence ID" value="RWX53381.1"/>
    <property type="molecule type" value="Genomic_DNA"/>
</dbReference>
<proteinExistence type="predicted"/>
<reference evidence="1 2" key="1">
    <citation type="submission" date="2018-11" db="EMBL/GenBank/DDBJ databases">
        <title>Photobacterium sp. BEI247 sp. nov., a marine bacterium isolated from Yongle Blue Hole in the South China Sea.</title>
        <authorList>
            <person name="Wang X."/>
        </authorList>
    </citation>
    <scope>NUCLEOTIDE SEQUENCE [LARGE SCALE GENOMIC DNA]</scope>
    <source>
        <strain evidence="2">BEI247</strain>
    </source>
</reference>
<gene>
    <name evidence="1" type="ORF">EDI28_22470</name>
</gene>
<comment type="caution">
    <text evidence="1">The sequence shown here is derived from an EMBL/GenBank/DDBJ whole genome shotgun (WGS) entry which is preliminary data.</text>
</comment>
<name>A0A3S3R6A3_9GAMM</name>